<evidence type="ECO:0000313" key="2">
    <source>
        <dbReference type="Proteomes" id="UP000299102"/>
    </source>
</evidence>
<reference evidence="1 2" key="1">
    <citation type="journal article" date="2019" name="Commun. Biol.">
        <title>The bagworm genome reveals a unique fibroin gene that provides high tensile strength.</title>
        <authorList>
            <person name="Kono N."/>
            <person name="Nakamura H."/>
            <person name="Ohtoshi R."/>
            <person name="Tomita M."/>
            <person name="Numata K."/>
            <person name="Arakawa K."/>
        </authorList>
    </citation>
    <scope>NUCLEOTIDE SEQUENCE [LARGE SCALE GENOMIC DNA]</scope>
</reference>
<gene>
    <name evidence="1" type="ORF">EVAR_3539_1</name>
</gene>
<keyword evidence="2" id="KW-1185">Reference proteome</keyword>
<dbReference type="OrthoDB" id="616263at2759"/>
<dbReference type="Proteomes" id="UP000299102">
    <property type="component" value="Unassembled WGS sequence"/>
</dbReference>
<evidence type="ECO:0000313" key="1">
    <source>
        <dbReference type="EMBL" id="GBP06173.1"/>
    </source>
</evidence>
<accession>A0A4C1SV99</accession>
<protein>
    <submittedName>
        <fullName evidence="1">Uncharacterized protein</fullName>
    </submittedName>
</protein>
<proteinExistence type="predicted"/>
<dbReference type="AlphaFoldDB" id="A0A4C1SV99"/>
<sequence>MRHKLRKKIVSFIDIWLNAVLIKVAQNWFKRFQSGNFDIEWNLGLVDLLRIQPMRFWKKVKQDRHINSYNISEELRCSISTRGKRRTDDFWSGEGATVGYDNILLAGASQAQRRYSYSRSINLCRQLFVTFYPEMVPQGPLIGQTRADGVYCRPADWMEPLKLRIYRQYLSGIRWFGGQEFYATHPHG</sequence>
<organism evidence="1 2">
    <name type="scientific">Eumeta variegata</name>
    <name type="common">Bagworm moth</name>
    <name type="synonym">Eumeta japonica</name>
    <dbReference type="NCBI Taxonomy" id="151549"/>
    <lineage>
        <taxon>Eukaryota</taxon>
        <taxon>Metazoa</taxon>
        <taxon>Ecdysozoa</taxon>
        <taxon>Arthropoda</taxon>
        <taxon>Hexapoda</taxon>
        <taxon>Insecta</taxon>
        <taxon>Pterygota</taxon>
        <taxon>Neoptera</taxon>
        <taxon>Endopterygota</taxon>
        <taxon>Lepidoptera</taxon>
        <taxon>Glossata</taxon>
        <taxon>Ditrysia</taxon>
        <taxon>Tineoidea</taxon>
        <taxon>Psychidae</taxon>
        <taxon>Oiketicinae</taxon>
        <taxon>Eumeta</taxon>
    </lineage>
</organism>
<comment type="caution">
    <text evidence="1">The sequence shown here is derived from an EMBL/GenBank/DDBJ whole genome shotgun (WGS) entry which is preliminary data.</text>
</comment>
<name>A0A4C1SV99_EUMVA</name>
<dbReference type="EMBL" id="BGZK01000021">
    <property type="protein sequence ID" value="GBP06173.1"/>
    <property type="molecule type" value="Genomic_DNA"/>
</dbReference>